<feature type="binding site" evidence="9">
    <location>
        <position position="201"/>
    </location>
    <ligand>
        <name>Mn(2+)</name>
        <dbReference type="ChEBI" id="CHEBI:29035"/>
    </ligand>
</feature>
<dbReference type="AlphaFoldDB" id="A0A1H8QQP8"/>
<dbReference type="EMBL" id="FODJ01000009">
    <property type="protein sequence ID" value="SEO56348.1"/>
    <property type="molecule type" value="Genomic_DNA"/>
</dbReference>
<gene>
    <name evidence="14" type="ORF">SAMN04488134_10911</name>
</gene>
<dbReference type="InterPro" id="IPR015955">
    <property type="entry name" value="Lactate_DH/Glyco_Ohase_4_C"/>
</dbReference>
<dbReference type="RefSeq" id="WP_091498635.1">
    <property type="nucleotide sequence ID" value="NZ_FODJ01000009.1"/>
</dbReference>
<evidence type="ECO:0000256" key="1">
    <source>
        <dbReference type="ARBA" id="ARBA00010141"/>
    </source>
</evidence>
<evidence type="ECO:0000256" key="6">
    <source>
        <dbReference type="ARBA" id="ARBA00023295"/>
    </source>
</evidence>
<feature type="active site" description="Proton donor" evidence="7">
    <location>
        <position position="172"/>
    </location>
</feature>
<dbReference type="GO" id="GO:0046872">
    <property type="term" value="F:metal ion binding"/>
    <property type="evidence" value="ECO:0007669"/>
    <property type="project" value="UniProtKB-KW"/>
</dbReference>
<keyword evidence="12" id="KW-1133">Transmembrane helix</keyword>
<feature type="binding site" evidence="9">
    <location>
        <position position="171"/>
    </location>
    <ligand>
        <name>Mn(2+)</name>
        <dbReference type="ChEBI" id="CHEBI:29035"/>
    </ligand>
</feature>
<protein>
    <submittedName>
        <fullName evidence="14">Maltose-6'-phosphate glucosidase</fullName>
    </submittedName>
</protein>
<dbReference type="InterPro" id="IPR001088">
    <property type="entry name" value="Glyco_hydro_4"/>
</dbReference>
<evidence type="ECO:0000313" key="14">
    <source>
        <dbReference type="EMBL" id="SEO56348.1"/>
    </source>
</evidence>
<keyword evidence="4 11" id="KW-0520">NAD</keyword>
<dbReference type="InterPro" id="IPR022616">
    <property type="entry name" value="Glyco_hydro_4_C"/>
</dbReference>
<comment type="cofactor">
    <cofactor evidence="11">
        <name>NAD(+)</name>
        <dbReference type="ChEBI" id="CHEBI:57540"/>
    </cofactor>
    <text evidence="11">Binds 1 NAD(+) per subunit.</text>
</comment>
<evidence type="ECO:0000256" key="11">
    <source>
        <dbReference type="RuleBase" id="RU361152"/>
    </source>
</evidence>
<keyword evidence="12" id="KW-0472">Membrane</keyword>
<dbReference type="Proteomes" id="UP000199300">
    <property type="component" value="Unassembled WGS sequence"/>
</dbReference>
<evidence type="ECO:0000256" key="5">
    <source>
        <dbReference type="ARBA" id="ARBA00023211"/>
    </source>
</evidence>
<dbReference type="Pfam" id="PF11975">
    <property type="entry name" value="Glyco_hydro_4C"/>
    <property type="match status" value="1"/>
</dbReference>
<keyword evidence="3 11" id="KW-0378">Hydrolase</keyword>
<evidence type="ECO:0000259" key="13">
    <source>
        <dbReference type="Pfam" id="PF11975"/>
    </source>
</evidence>
<dbReference type="PANTHER" id="PTHR32092">
    <property type="entry name" value="6-PHOSPHO-BETA-GLUCOSIDASE-RELATED"/>
    <property type="match status" value="1"/>
</dbReference>
<keyword evidence="9" id="KW-0408">Iron</keyword>
<keyword evidence="5 9" id="KW-0464">Manganese</keyword>
<feature type="domain" description="Glycosyl hydrolase family 4 C-terminal" evidence="13">
    <location>
        <begin position="196"/>
        <end position="416"/>
    </location>
</feature>
<evidence type="ECO:0000256" key="9">
    <source>
        <dbReference type="PIRSR" id="PIRSR601088-3"/>
    </source>
</evidence>
<feature type="active site" description="Proton acceptor" evidence="7">
    <location>
        <position position="264"/>
    </location>
</feature>
<keyword evidence="2 9" id="KW-0479">Metal-binding</keyword>
<evidence type="ECO:0000256" key="3">
    <source>
        <dbReference type="ARBA" id="ARBA00022801"/>
    </source>
</evidence>
<proteinExistence type="inferred from homology"/>
<dbReference type="PANTHER" id="PTHR32092:SF14">
    <property type="entry name" value="MALTOSE-6'-PHOSPHATE GLUCOSIDASE"/>
    <property type="match status" value="1"/>
</dbReference>
<feature type="binding site" evidence="8">
    <location>
        <position position="148"/>
    </location>
    <ligand>
        <name>substrate</name>
    </ligand>
</feature>
<dbReference type="CDD" id="cd05298">
    <property type="entry name" value="GH4_GlvA_pagL_like"/>
    <property type="match status" value="1"/>
</dbReference>
<dbReference type="GO" id="GO:0005975">
    <property type="term" value="P:carbohydrate metabolic process"/>
    <property type="evidence" value="ECO:0007669"/>
    <property type="project" value="InterPro"/>
</dbReference>
<dbReference type="Gene3D" id="3.90.110.10">
    <property type="entry name" value="Lactate dehydrogenase/glycoside hydrolase, family 4, C-terminal"/>
    <property type="match status" value="1"/>
</dbReference>
<dbReference type="SUPFAM" id="SSF56327">
    <property type="entry name" value="LDH C-terminal domain-like"/>
    <property type="match status" value="1"/>
</dbReference>
<keyword evidence="15" id="KW-1185">Reference proteome</keyword>
<organism evidence="14 15">
    <name type="scientific">Amphibacillus marinus</name>
    <dbReference type="NCBI Taxonomy" id="872970"/>
    <lineage>
        <taxon>Bacteria</taxon>
        <taxon>Bacillati</taxon>
        <taxon>Bacillota</taxon>
        <taxon>Bacilli</taxon>
        <taxon>Bacillales</taxon>
        <taxon>Bacillaceae</taxon>
        <taxon>Amphibacillus</taxon>
    </lineage>
</organism>
<feature type="binding site" evidence="8">
    <location>
        <position position="94"/>
    </location>
    <ligand>
        <name>substrate</name>
    </ligand>
</feature>
<evidence type="ECO:0000256" key="4">
    <source>
        <dbReference type="ARBA" id="ARBA00023027"/>
    </source>
</evidence>
<dbReference type="GO" id="GO:0016616">
    <property type="term" value="F:oxidoreductase activity, acting on the CH-OH group of donors, NAD or NADP as acceptor"/>
    <property type="evidence" value="ECO:0007669"/>
    <property type="project" value="InterPro"/>
</dbReference>
<name>A0A1H8QQP8_9BACI</name>
<evidence type="ECO:0000256" key="2">
    <source>
        <dbReference type="ARBA" id="ARBA00022723"/>
    </source>
</evidence>
<feature type="transmembrane region" description="Helical" evidence="12">
    <location>
        <begin position="7"/>
        <end position="24"/>
    </location>
</feature>
<dbReference type="OrthoDB" id="9808275at2"/>
<dbReference type="InterPro" id="IPR036291">
    <property type="entry name" value="NAD(P)-bd_dom_sf"/>
</dbReference>
<accession>A0A1H8QQP8</accession>
<keyword evidence="12" id="KW-0812">Transmembrane</keyword>
<dbReference type="InterPro" id="IPR019802">
    <property type="entry name" value="GlycHydrolase_4_CS"/>
</dbReference>
<keyword evidence="9" id="KW-0170">Cobalt</keyword>
<keyword evidence="6 11" id="KW-0326">Glycosidase</keyword>
<dbReference type="PROSITE" id="PS01324">
    <property type="entry name" value="GLYCOSYL_HYDROL_F4"/>
    <property type="match status" value="1"/>
</dbReference>
<evidence type="ECO:0000256" key="12">
    <source>
        <dbReference type="SAM" id="Phobius"/>
    </source>
</evidence>
<evidence type="ECO:0000256" key="10">
    <source>
        <dbReference type="PIRSR" id="PIRSR601088-4"/>
    </source>
</evidence>
<dbReference type="Gene3D" id="3.40.50.720">
    <property type="entry name" value="NAD(P)-binding Rossmann-like Domain"/>
    <property type="match status" value="1"/>
</dbReference>
<dbReference type="Pfam" id="PF02056">
    <property type="entry name" value="Glyco_hydro_4"/>
    <property type="match status" value="1"/>
</dbReference>
<sequence>MKKNRLVIVGAGSTYTIGMIMSLIEEKAQFPLESLTFYDTDEERQAQVAEATKVILREKYSELKSFHYTTSKQEAFTNIDLAFIQIRTGGLAMREQDEKIPLSHGVVGQETCGPGGMAYGMRSIKDMIELVREIRHFAPEAWVLNYTNPAAIVADALQRVFPEDKKILNICDMPIAIMHSYADMLGKEVWDLVPSYFGLNHFGWFTKLEDKQGQDLTPIIKDKIINEGFKPTDNEIANDESWKKTFQQARQMLIDFPDFLPNTYLQYYLYPDQLAAKEKMDNTRARQVINGRQKRVHELCDQIIKNQSTADADLEVDVHGIYMVKAAAALVYNLNEIYIVMVENNGIISNIADNAMVEVPALLTVNGLKPLAVGEIPIFQKGLIEGQLAYEKLVVDAYFEQSYSKALQALTLNRTVVNANTARAILDDLIVANQDYWPPLT</sequence>
<feature type="binding site" evidence="8">
    <location>
        <position position="284"/>
    </location>
    <ligand>
        <name>substrate</name>
    </ligand>
</feature>
<dbReference type="PRINTS" id="PR00732">
    <property type="entry name" value="GLHYDRLASE4"/>
</dbReference>
<reference evidence="14 15" key="1">
    <citation type="submission" date="2016-10" db="EMBL/GenBank/DDBJ databases">
        <authorList>
            <person name="de Groot N.N."/>
        </authorList>
    </citation>
    <scope>NUCLEOTIDE SEQUENCE [LARGE SCALE GENOMIC DNA]</scope>
    <source>
        <strain evidence="14 15">CGMCC 1.10434</strain>
    </source>
</reference>
<evidence type="ECO:0000256" key="8">
    <source>
        <dbReference type="PIRSR" id="PIRSR601088-2"/>
    </source>
</evidence>
<dbReference type="GO" id="GO:0004553">
    <property type="term" value="F:hydrolase activity, hydrolyzing O-glycosyl compounds"/>
    <property type="evidence" value="ECO:0007669"/>
    <property type="project" value="InterPro"/>
</dbReference>
<evidence type="ECO:0000256" key="7">
    <source>
        <dbReference type="PIRSR" id="PIRSR601088-1"/>
    </source>
</evidence>
<evidence type="ECO:0000313" key="15">
    <source>
        <dbReference type="Proteomes" id="UP000199300"/>
    </source>
</evidence>
<dbReference type="STRING" id="872970.SAMN04488134_10911"/>
<comment type="similarity">
    <text evidence="1 11">Belongs to the glycosyl hydrolase 4 family.</text>
</comment>
<feature type="site" description="Increases basicity of active site Tyr" evidence="10">
    <location>
        <position position="110"/>
    </location>
</feature>
<keyword evidence="9" id="KW-0533">Nickel</keyword>
<dbReference type="SUPFAM" id="SSF51735">
    <property type="entry name" value="NAD(P)-binding Rossmann-fold domains"/>
    <property type="match status" value="1"/>
</dbReference>